<dbReference type="SMART" id="SM00448">
    <property type="entry name" value="REC"/>
    <property type="match status" value="1"/>
</dbReference>
<dbReference type="Proteomes" id="UP000298216">
    <property type="component" value="Unassembled WGS sequence"/>
</dbReference>
<dbReference type="GO" id="GO:0000160">
    <property type="term" value="P:phosphorelay signal transduction system"/>
    <property type="evidence" value="ECO:0007669"/>
    <property type="project" value="InterPro"/>
</dbReference>
<evidence type="ECO:0000259" key="5">
    <source>
        <dbReference type="PROSITE" id="PS50110"/>
    </source>
</evidence>
<dbReference type="GO" id="GO:0003677">
    <property type="term" value="F:DNA binding"/>
    <property type="evidence" value="ECO:0007669"/>
    <property type="project" value="UniProtKB-KW"/>
</dbReference>
<proteinExistence type="predicted"/>
<dbReference type="InterPro" id="IPR051015">
    <property type="entry name" value="EvgA-like"/>
</dbReference>
<dbReference type="GO" id="GO:0006355">
    <property type="term" value="P:regulation of DNA-templated transcription"/>
    <property type="evidence" value="ECO:0007669"/>
    <property type="project" value="InterPro"/>
</dbReference>
<dbReference type="SMART" id="SM00421">
    <property type="entry name" value="HTH_LUXR"/>
    <property type="match status" value="1"/>
</dbReference>
<dbReference type="SUPFAM" id="SSF46894">
    <property type="entry name" value="C-terminal effector domain of the bipartite response regulators"/>
    <property type="match status" value="1"/>
</dbReference>
<dbReference type="InterPro" id="IPR058245">
    <property type="entry name" value="NreC/VraR/RcsB-like_REC"/>
</dbReference>
<keyword evidence="1 3" id="KW-0597">Phosphoprotein</keyword>
<evidence type="ECO:0000313" key="6">
    <source>
        <dbReference type="EMBL" id="TFW13985.1"/>
    </source>
</evidence>
<dbReference type="OrthoDB" id="9814495at2"/>
<dbReference type="InterPro" id="IPR000792">
    <property type="entry name" value="Tscrpt_reg_LuxR_C"/>
</dbReference>
<dbReference type="PROSITE" id="PS50043">
    <property type="entry name" value="HTH_LUXR_2"/>
    <property type="match status" value="1"/>
</dbReference>
<organism evidence="6 7">
    <name type="scientific">Brevundimonas intermedia</name>
    <dbReference type="NCBI Taxonomy" id="74315"/>
    <lineage>
        <taxon>Bacteria</taxon>
        <taxon>Pseudomonadati</taxon>
        <taxon>Pseudomonadota</taxon>
        <taxon>Alphaproteobacteria</taxon>
        <taxon>Caulobacterales</taxon>
        <taxon>Caulobacteraceae</taxon>
        <taxon>Brevundimonas</taxon>
    </lineage>
</organism>
<keyword evidence="7" id="KW-1185">Reference proteome</keyword>
<gene>
    <name evidence="6" type="ORF">EGY25_01890</name>
</gene>
<dbReference type="Pfam" id="PF00196">
    <property type="entry name" value="GerE"/>
    <property type="match status" value="1"/>
</dbReference>
<dbReference type="SUPFAM" id="SSF52172">
    <property type="entry name" value="CheY-like"/>
    <property type="match status" value="1"/>
</dbReference>
<evidence type="ECO:0000259" key="4">
    <source>
        <dbReference type="PROSITE" id="PS50043"/>
    </source>
</evidence>
<dbReference type="CDD" id="cd17535">
    <property type="entry name" value="REC_NarL-like"/>
    <property type="match status" value="1"/>
</dbReference>
<comment type="caution">
    <text evidence="6">The sequence shown here is derived from an EMBL/GenBank/DDBJ whole genome shotgun (WGS) entry which is preliminary data.</text>
</comment>
<dbReference type="InterPro" id="IPR001789">
    <property type="entry name" value="Sig_transdc_resp-reg_receiver"/>
</dbReference>
<evidence type="ECO:0000256" key="3">
    <source>
        <dbReference type="PROSITE-ProRule" id="PRU00169"/>
    </source>
</evidence>
<dbReference type="Gene3D" id="3.40.50.2300">
    <property type="match status" value="1"/>
</dbReference>
<dbReference type="AlphaFoldDB" id="A0A4Y9S219"/>
<sequence>MRWIVLIVDDHPLVGQALELSIRAAYPHLDVGRVTSAAEAEQYAQLYGPRVKLVMLDLLLPDADGFSALLRLQQLLPDSAVAIVSSRADSHSISMARAFGVQGYLPKSAPVETLVNGVGALLRGEELFPPDAQADVAVIDFHKRVARLSAAQLRVLRALSDGKLNKEIAGEMNLTEGTVKQHVSAILKKLEVNNRSQAVLAAAPFMRTL</sequence>
<dbReference type="PANTHER" id="PTHR45566">
    <property type="entry name" value="HTH-TYPE TRANSCRIPTIONAL REGULATOR YHJB-RELATED"/>
    <property type="match status" value="1"/>
</dbReference>
<name>A0A4Y9S219_9CAUL</name>
<dbReference type="PROSITE" id="PS00622">
    <property type="entry name" value="HTH_LUXR_1"/>
    <property type="match status" value="1"/>
</dbReference>
<protein>
    <submittedName>
        <fullName evidence="6">Response regulator transcription factor</fullName>
    </submittedName>
</protein>
<reference evidence="6 7" key="1">
    <citation type="submission" date="2019-03" db="EMBL/GenBank/DDBJ databases">
        <title>Draft genome of Brevundimonas sp. a heavy metal resistant soil bacteria.</title>
        <authorList>
            <person name="Soto J."/>
        </authorList>
    </citation>
    <scope>NUCLEOTIDE SEQUENCE [LARGE SCALE GENOMIC DNA]</scope>
    <source>
        <strain evidence="6 7">B-10</strain>
    </source>
</reference>
<evidence type="ECO:0000313" key="7">
    <source>
        <dbReference type="Proteomes" id="UP000298216"/>
    </source>
</evidence>
<dbReference type="PANTHER" id="PTHR45566:SF1">
    <property type="entry name" value="HTH-TYPE TRANSCRIPTIONAL REGULATOR YHJB-RELATED"/>
    <property type="match status" value="1"/>
</dbReference>
<dbReference type="Pfam" id="PF00072">
    <property type="entry name" value="Response_reg"/>
    <property type="match status" value="1"/>
</dbReference>
<dbReference type="PRINTS" id="PR00038">
    <property type="entry name" value="HTHLUXR"/>
</dbReference>
<feature type="modified residue" description="4-aspartylphosphate" evidence="3">
    <location>
        <position position="57"/>
    </location>
</feature>
<feature type="domain" description="Response regulatory" evidence="5">
    <location>
        <begin position="4"/>
        <end position="122"/>
    </location>
</feature>
<evidence type="ECO:0000256" key="1">
    <source>
        <dbReference type="ARBA" id="ARBA00022553"/>
    </source>
</evidence>
<dbReference type="RefSeq" id="WP_135193377.1">
    <property type="nucleotide sequence ID" value="NZ_SPVH01000002.1"/>
</dbReference>
<dbReference type="EMBL" id="SPVH01000002">
    <property type="protein sequence ID" value="TFW13985.1"/>
    <property type="molecule type" value="Genomic_DNA"/>
</dbReference>
<dbReference type="InterPro" id="IPR016032">
    <property type="entry name" value="Sig_transdc_resp-reg_C-effctor"/>
</dbReference>
<evidence type="ECO:0000256" key="2">
    <source>
        <dbReference type="ARBA" id="ARBA00023125"/>
    </source>
</evidence>
<keyword evidence="2" id="KW-0238">DNA-binding</keyword>
<accession>A0A4Y9S219</accession>
<dbReference type="CDD" id="cd06170">
    <property type="entry name" value="LuxR_C_like"/>
    <property type="match status" value="1"/>
</dbReference>
<feature type="domain" description="HTH luxR-type" evidence="4">
    <location>
        <begin position="142"/>
        <end position="209"/>
    </location>
</feature>
<dbReference type="InterPro" id="IPR011006">
    <property type="entry name" value="CheY-like_superfamily"/>
</dbReference>
<dbReference type="PROSITE" id="PS50110">
    <property type="entry name" value="RESPONSE_REGULATORY"/>
    <property type="match status" value="1"/>
</dbReference>